<name>A0A0A9Z931_LYGHE</name>
<reference evidence="3" key="1">
    <citation type="journal article" date="2014" name="PLoS ONE">
        <title>Transcriptome-Based Identification of ABC Transporters in the Western Tarnished Plant Bug Lygus hesperus.</title>
        <authorList>
            <person name="Hull J.J."/>
            <person name="Chaney K."/>
            <person name="Geib S.M."/>
            <person name="Fabrick J.A."/>
            <person name="Brent C.S."/>
            <person name="Walsh D."/>
            <person name="Lavine L.C."/>
        </authorList>
    </citation>
    <scope>NUCLEOTIDE SEQUENCE</scope>
</reference>
<sequence length="116" mass="13095">MSSCPQSSAKTQVTARLDVWTLPASLGVEMLNPTLDGEGAYQAFQRASHKFISSISTVDTLDFRGNRESMASTQKESVPSRRREKQRIDYGRDPKQQQIRNPLQEDGTRLIPRDRA</sequence>
<dbReference type="AlphaFoldDB" id="A0A0A9Z931"/>
<protein>
    <submittedName>
        <fullName evidence="3">Ribonuclease Y</fullName>
    </submittedName>
</protein>
<evidence type="ECO:0000313" key="3">
    <source>
        <dbReference type="EMBL" id="JAG41762.1"/>
    </source>
</evidence>
<dbReference type="EMBL" id="GDHC01020544">
    <property type="protein sequence ID" value="JAP98084.1"/>
    <property type="molecule type" value="Transcribed_RNA"/>
</dbReference>
<evidence type="ECO:0000256" key="1">
    <source>
        <dbReference type="SAM" id="MobiDB-lite"/>
    </source>
</evidence>
<reference evidence="4" key="3">
    <citation type="journal article" date="2016" name="Gigascience">
        <title>De novo construction of an expanded transcriptome assembly for the western tarnished plant bug, Lygus hesperus.</title>
        <authorList>
            <person name="Tassone E.E."/>
            <person name="Geib S.M."/>
            <person name="Hall B."/>
            <person name="Fabrick J.A."/>
            <person name="Brent C.S."/>
            <person name="Hull J.J."/>
        </authorList>
    </citation>
    <scope>NUCLEOTIDE SEQUENCE</scope>
</reference>
<dbReference type="EMBL" id="GBHO01001847">
    <property type="protein sequence ID" value="JAG41757.1"/>
    <property type="molecule type" value="Transcribed_RNA"/>
</dbReference>
<reference evidence="3" key="2">
    <citation type="submission" date="2014-07" db="EMBL/GenBank/DDBJ databases">
        <authorList>
            <person name="Hull J."/>
        </authorList>
    </citation>
    <scope>NUCLEOTIDE SEQUENCE</scope>
</reference>
<evidence type="ECO:0000313" key="4">
    <source>
        <dbReference type="EMBL" id="JAP98084.1"/>
    </source>
</evidence>
<accession>A0A0A9Z931</accession>
<feature type="compositionally biased region" description="Basic and acidic residues" evidence="1">
    <location>
        <begin position="78"/>
        <end position="95"/>
    </location>
</feature>
<organism evidence="3">
    <name type="scientific">Lygus hesperus</name>
    <name type="common">Western plant bug</name>
    <dbReference type="NCBI Taxonomy" id="30085"/>
    <lineage>
        <taxon>Eukaryota</taxon>
        <taxon>Metazoa</taxon>
        <taxon>Ecdysozoa</taxon>
        <taxon>Arthropoda</taxon>
        <taxon>Hexapoda</taxon>
        <taxon>Insecta</taxon>
        <taxon>Pterygota</taxon>
        <taxon>Neoptera</taxon>
        <taxon>Paraneoptera</taxon>
        <taxon>Hemiptera</taxon>
        <taxon>Heteroptera</taxon>
        <taxon>Panheteroptera</taxon>
        <taxon>Cimicomorpha</taxon>
        <taxon>Miridae</taxon>
        <taxon>Mirini</taxon>
        <taxon>Lygus</taxon>
    </lineage>
</organism>
<gene>
    <name evidence="3" type="primary">rny_1</name>
    <name evidence="2" type="synonym">rny_7</name>
    <name evidence="3" type="ORF">CM83_44774</name>
    <name evidence="2" type="ORF">CM83_44784</name>
    <name evidence="4" type="ORF">g.54352</name>
</gene>
<proteinExistence type="predicted"/>
<evidence type="ECO:0000313" key="2">
    <source>
        <dbReference type="EMBL" id="JAG41757.1"/>
    </source>
</evidence>
<feature type="region of interest" description="Disordered" evidence="1">
    <location>
        <begin position="66"/>
        <end position="116"/>
    </location>
</feature>
<dbReference type="EMBL" id="GBHO01001842">
    <property type="protein sequence ID" value="JAG41762.1"/>
    <property type="molecule type" value="Transcribed_RNA"/>
</dbReference>
<feature type="compositionally biased region" description="Basic and acidic residues" evidence="1">
    <location>
        <begin position="106"/>
        <end position="116"/>
    </location>
</feature>